<dbReference type="EMBL" id="CAJVPW010021576">
    <property type="protein sequence ID" value="CAG8694009.1"/>
    <property type="molecule type" value="Genomic_DNA"/>
</dbReference>
<evidence type="ECO:0000313" key="1">
    <source>
        <dbReference type="EMBL" id="CAG8694009.1"/>
    </source>
</evidence>
<keyword evidence="2" id="KW-1185">Reference proteome</keyword>
<organism evidence="1 2">
    <name type="scientific">Cetraspora pellucida</name>
    <dbReference type="NCBI Taxonomy" id="1433469"/>
    <lineage>
        <taxon>Eukaryota</taxon>
        <taxon>Fungi</taxon>
        <taxon>Fungi incertae sedis</taxon>
        <taxon>Mucoromycota</taxon>
        <taxon>Glomeromycotina</taxon>
        <taxon>Glomeromycetes</taxon>
        <taxon>Diversisporales</taxon>
        <taxon>Gigasporaceae</taxon>
        <taxon>Cetraspora</taxon>
    </lineage>
</organism>
<accession>A0ACA9P616</accession>
<feature type="non-terminal residue" evidence="1">
    <location>
        <position position="1"/>
    </location>
</feature>
<gene>
    <name evidence="1" type="ORF">SPELUC_LOCUS10912</name>
</gene>
<reference evidence="1" key="1">
    <citation type="submission" date="2021-06" db="EMBL/GenBank/DDBJ databases">
        <authorList>
            <person name="Kallberg Y."/>
            <person name="Tangrot J."/>
            <person name="Rosling A."/>
        </authorList>
    </citation>
    <scope>NUCLEOTIDE SEQUENCE</scope>
    <source>
        <strain evidence="1">28 12/20/2015</strain>
    </source>
</reference>
<feature type="non-terminal residue" evidence="1">
    <location>
        <position position="132"/>
    </location>
</feature>
<comment type="caution">
    <text evidence="1">The sequence shown here is derived from an EMBL/GenBank/DDBJ whole genome shotgun (WGS) entry which is preliminary data.</text>
</comment>
<protein>
    <submittedName>
        <fullName evidence="1">9672_t:CDS:1</fullName>
    </submittedName>
</protein>
<proteinExistence type="predicted"/>
<sequence>ETAILAASNFINNATNTAANTAMNTAKDITAKTLDLLSDLLNSLNNFKPTISTANISGFFLIFKQNNDIQSFLLTITSHDLNSLTQPINFQTVNEHAQKFDMSPILNVFNDAYNQLSDAYNQFFDVQKKLSD</sequence>
<dbReference type="Proteomes" id="UP000789366">
    <property type="component" value="Unassembled WGS sequence"/>
</dbReference>
<name>A0ACA9P616_9GLOM</name>
<evidence type="ECO:0000313" key="2">
    <source>
        <dbReference type="Proteomes" id="UP000789366"/>
    </source>
</evidence>